<keyword evidence="2" id="KW-1133">Transmembrane helix</keyword>
<feature type="region of interest" description="Disordered" evidence="1">
    <location>
        <begin position="238"/>
        <end position="276"/>
    </location>
</feature>
<proteinExistence type="predicted"/>
<dbReference type="SUPFAM" id="SSF51126">
    <property type="entry name" value="Pectin lyase-like"/>
    <property type="match status" value="1"/>
</dbReference>
<evidence type="ECO:0000256" key="2">
    <source>
        <dbReference type="SAM" id="Phobius"/>
    </source>
</evidence>
<evidence type="ECO:0000313" key="3">
    <source>
        <dbReference type="EMBL" id="CAE4594450.1"/>
    </source>
</evidence>
<keyword evidence="2" id="KW-0472">Membrane</keyword>
<feature type="compositionally biased region" description="Polar residues" evidence="1">
    <location>
        <begin position="26"/>
        <end position="42"/>
    </location>
</feature>
<gene>
    <name evidence="3" type="ORF">DBRI00130_LOCUS8219</name>
</gene>
<dbReference type="InterPro" id="IPR011050">
    <property type="entry name" value="Pectin_lyase_fold/virulence"/>
</dbReference>
<organism evidence="3">
    <name type="scientific">Ditylum brightwellii</name>
    <dbReference type="NCBI Taxonomy" id="49249"/>
    <lineage>
        <taxon>Eukaryota</taxon>
        <taxon>Sar</taxon>
        <taxon>Stramenopiles</taxon>
        <taxon>Ochrophyta</taxon>
        <taxon>Bacillariophyta</taxon>
        <taxon>Mediophyceae</taxon>
        <taxon>Lithodesmiophycidae</taxon>
        <taxon>Lithodesmiales</taxon>
        <taxon>Lithodesmiaceae</taxon>
        <taxon>Ditylum</taxon>
    </lineage>
</organism>
<feature type="region of interest" description="Disordered" evidence="1">
    <location>
        <begin position="573"/>
        <end position="595"/>
    </location>
</feature>
<feature type="compositionally biased region" description="Low complexity" evidence="1">
    <location>
        <begin position="256"/>
        <end position="271"/>
    </location>
</feature>
<sequence>MSRKNRASGGGGSTGSSTGNSNGSSKQKPSRGNNDRTNSNSSYHRKNDSFDSIPFDPTNFIVDYSSSSSVRVTLFAAFVSLLIGAIFGASFASSTPSLGSTQQQHPFGVPTSNNNYNQGSQTYQYHQQTNLAHQQPTVYNNGNGGILAGTGGMTANVVNSGGANVVTSGGAGVNTGITTTTSTSGGSVNIASSSTSRQTQVMRSDQTAAQLIQQNLNAHFGHLHDGAKVHVHVNEVKLSPSSSTAKNPTAKAPTLSSPSSFSPSSSHSNSPQLQHYEQLSLSPRLSSTTAHMMMSSSSPSSWSSFSSSSPNIVTTFSSDGVNNMPSYSIQSIHGAGRDEINGNGVHLHHVTNLYHANRHGGTNAYPHLHSSTSSSQNSEEEHFISNDITTNKEKDQVVGSSGEDEHFPKPYFPQADDQEIISMINHNDPAMGNAVNPHHTTLPTVGMMKMNNNRVAENNGHHNEHRRYHEENGSSDDYYYHYSEDEHHYHNTAAAASSPGSLSSTNAFKPTVFPSLCSDGYTVGYSDWSTLRQAITETNDRMTELFLQWKDYYVAMVEYESVLQRYMENASHSHQYSESPPIAPTPPAEEHDGGATNHIDPFVICPDTTLRTPRHARSAPIHINAENIQLECDNCMIDVGGTHLSFGPHAKGILVKGITFKGAQTSSVTFHHHGAEVTFEDCYWIGNAGSGTAGAVADLNSTSSVTFSRCELSDFKQVPRAVAMSNGGYGVTSVSSSLTIRN</sequence>
<accession>A0A6S8Z570</accession>
<dbReference type="AlphaFoldDB" id="A0A6S8Z570"/>
<protein>
    <submittedName>
        <fullName evidence="3">Uncharacterized protein</fullName>
    </submittedName>
</protein>
<reference evidence="3" key="1">
    <citation type="submission" date="2021-01" db="EMBL/GenBank/DDBJ databases">
        <authorList>
            <person name="Corre E."/>
            <person name="Pelletier E."/>
            <person name="Niang G."/>
            <person name="Scheremetjew M."/>
            <person name="Finn R."/>
            <person name="Kale V."/>
            <person name="Holt S."/>
            <person name="Cochrane G."/>
            <person name="Meng A."/>
            <person name="Brown T."/>
            <person name="Cohen L."/>
        </authorList>
    </citation>
    <scope>NUCLEOTIDE SEQUENCE</scope>
    <source>
        <strain evidence="3">GSO104</strain>
    </source>
</reference>
<keyword evidence="2" id="KW-0812">Transmembrane</keyword>
<feature type="region of interest" description="Disordered" evidence="1">
    <location>
        <begin position="1"/>
        <end position="50"/>
    </location>
</feature>
<feature type="transmembrane region" description="Helical" evidence="2">
    <location>
        <begin position="72"/>
        <end position="92"/>
    </location>
</feature>
<feature type="region of interest" description="Disordered" evidence="1">
    <location>
        <begin position="362"/>
        <end position="410"/>
    </location>
</feature>
<dbReference type="EMBL" id="HBNS01010180">
    <property type="protein sequence ID" value="CAE4594450.1"/>
    <property type="molecule type" value="Transcribed_RNA"/>
</dbReference>
<evidence type="ECO:0000256" key="1">
    <source>
        <dbReference type="SAM" id="MobiDB-lite"/>
    </source>
</evidence>
<name>A0A6S8Z570_9STRA</name>
<feature type="compositionally biased region" description="Basic and acidic residues" evidence="1">
    <location>
        <begin position="379"/>
        <end position="396"/>
    </location>
</feature>
<feature type="compositionally biased region" description="Low complexity" evidence="1">
    <location>
        <begin position="15"/>
        <end position="25"/>
    </location>
</feature>